<dbReference type="AlphaFoldDB" id="W9GY64"/>
<dbReference type="RefSeq" id="WP_037460792.1">
    <property type="nucleotide sequence ID" value="NZ_AVFL01000044.1"/>
</dbReference>
<dbReference type="STRING" id="1385369.N825_27140"/>
<proteinExistence type="predicted"/>
<evidence type="ECO:0000256" key="2">
    <source>
        <dbReference type="SAM" id="MobiDB-lite"/>
    </source>
</evidence>
<dbReference type="Proteomes" id="UP000019486">
    <property type="component" value="Unassembled WGS sequence"/>
</dbReference>
<sequence>MDRVLELEAQVAALQRRLDEAEIRARQAERARELEAITRHVREAALAEGVLPTALDDVSDRAIRSGQWKLSAKGDIYRVEDGVPVVTPAGDYVTPRAWLKGLKEQAGFYFADDPHQQANAGVVNPWTKDHWNLSEQGRIARESHETAQRLAAEAGSTLGATRPSEGRP</sequence>
<keyword evidence="1" id="KW-0175">Coiled coil</keyword>
<keyword evidence="4" id="KW-1185">Reference proteome</keyword>
<accession>W9GY64</accession>
<evidence type="ECO:0000256" key="1">
    <source>
        <dbReference type="SAM" id="Coils"/>
    </source>
</evidence>
<dbReference type="OrthoDB" id="2365850at2"/>
<reference evidence="3 4" key="1">
    <citation type="submission" date="2013-08" db="EMBL/GenBank/DDBJ databases">
        <title>The genome sequence of Skermanella stibiiresistens.</title>
        <authorList>
            <person name="Zhu W."/>
            <person name="Wang G."/>
        </authorList>
    </citation>
    <scope>NUCLEOTIDE SEQUENCE [LARGE SCALE GENOMIC DNA]</scope>
    <source>
        <strain evidence="3 4">SB22</strain>
    </source>
</reference>
<feature type="coiled-coil region" evidence="1">
    <location>
        <begin position="4"/>
        <end position="31"/>
    </location>
</feature>
<protein>
    <submittedName>
        <fullName evidence="3">Uncharacterized protein</fullName>
    </submittedName>
</protein>
<dbReference type="EMBL" id="AVFL01000044">
    <property type="protein sequence ID" value="EWY36423.1"/>
    <property type="molecule type" value="Genomic_DNA"/>
</dbReference>
<organism evidence="3 4">
    <name type="scientific">Skermanella stibiiresistens SB22</name>
    <dbReference type="NCBI Taxonomy" id="1385369"/>
    <lineage>
        <taxon>Bacteria</taxon>
        <taxon>Pseudomonadati</taxon>
        <taxon>Pseudomonadota</taxon>
        <taxon>Alphaproteobacteria</taxon>
        <taxon>Rhodospirillales</taxon>
        <taxon>Azospirillaceae</taxon>
        <taxon>Skermanella</taxon>
    </lineage>
</organism>
<comment type="caution">
    <text evidence="3">The sequence shown here is derived from an EMBL/GenBank/DDBJ whole genome shotgun (WGS) entry which is preliminary data.</text>
</comment>
<feature type="region of interest" description="Disordered" evidence="2">
    <location>
        <begin position="141"/>
        <end position="168"/>
    </location>
</feature>
<evidence type="ECO:0000313" key="3">
    <source>
        <dbReference type="EMBL" id="EWY36423.1"/>
    </source>
</evidence>
<evidence type="ECO:0000313" key="4">
    <source>
        <dbReference type="Proteomes" id="UP000019486"/>
    </source>
</evidence>
<gene>
    <name evidence="3" type="ORF">N825_27140</name>
</gene>
<name>W9GY64_9PROT</name>